<dbReference type="SUPFAM" id="SSF50129">
    <property type="entry name" value="GroES-like"/>
    <property type="match status" value="1"/>
</dbReference>
<keyword evidence="5" id="KW-0520">NAD</keyword>
<dbReference type="InterPro" id="IPR036291">
    <property type="entry name" value="NAD(P)-bd_dom_sf"/>
</dbReference>
<reference evidence="9" key="1">
    <citation type="journal article" date="2019" name="Int. J. Syst. Evol. Microbiol.">
        <title>The Global Catalogue of Microorganisms (GCM) 10K type strain sequencing project: providing services to taxonomists for standard genome sequencing and annotation.</title>
        <authorList>
            <consortium name="The Broad Institute Genomics Platform"/>
            <consortium name="The Broad Institute Genome Sequencing Center for Infectious Disease"/>
            <person name="Wu L."/>
            <person name="Ma J."/>
        </authorList>
    </citation>
    <scope>NUCLEOTIDE SEQUENCE [LARGE SCALE GENOMIC DNA]</scope>
    <source>
        <strain evidence="9">KACC 13778</strain>
    </source>
</reference>
<dbReference type="PROSITE" id="PS00059">
    <property type="entry name" value="ADH_ZINC"/>
    <property type="match status" value="1"/>
</dbReference>
<evidence type="ECO:0000256" key="1">
    <source>
        <dbReference type="ARBA" id="ARBA00008072"/>
    </source>
</evidence>
<dbReference type="RefSeq" id="WP_345178172.1">
    <property type="nucleotide sequence ID" value="NZ_BAABFQ010000007.1"/>
</dbReference>
<dbReference type="Proteomes" id="UP001595956">
    <property type="component" value="Unassembled WGS sequence"/>
</dbReference>
<dbReference type="Pfam" id="PF00107">
    <property type="entry name" value="ADH_zinc_N"/>
    <property type="match status" value="1"/>
</dbReference>
<evidence type="ECO:0000256" key="4">
    <source>
        <dbReference type="ARBA" id="ARBA00023002"/>
    </source>
</evidence>
<dbReference type="PANTHER" id="PTHR43880">
    <property type="entry name" value="ALCOHOL DEHYDROGENASE"/>
    <property type="match status" value="1"/>
</dbReference>
<dbReference type="SUPFAM" id="SSF51735">
    <property type="entry name" value="NAD(P)-binding Rossmann-fold domains"/>
    <property type="match status" value="1"/>
</dbReference>
<evidence type="ECO:0000259" key="7">
    <source>
        <dbReference type="SMART" id="SM00829"/>
    </source>
</evidence>
<dbReference type="CDD" id="cd08278">
    <property type="entry name" value="benzyl_alcohol_DH"/>
    <property type="match status" value="1"/>
</dbReference>
<dbReference type="InterPro" id="IPR013154">
    <property type="entry name" value="ADH-like_N"/>
</dbReference>
<keyword evidence="9" id="KW-1185">Reference proteome</keyword>
<comment type="caution">
    <text evidence="8">The sequence shown here is derived from an EMBL/GenBank/DDBJ whole genome shotgun (WGS) entry which is preliminary data.</text>
</comment>
<feature type="domain" description="Enoyl reductase (ER)" evidence="7">
    <location>
        <begin position="12"/>
        <end position="365"/>
    </location>
</feature>
<keyword evidence="4" id="KW-0560">Oxidoreductase</keyword>
<organism evidence="8 9">
    <name type="scientific">Nocardioides caricicola</name>
    <dbReference type="NCBI Taxonomy" id="634770"/>
    <lineage>
        <taxon>Bacteria</taxon>
        <taxon>Bacillati</taxon>
        <taxon>Actinomycetota</taxon>
        <taxon>Actinomycetes</taxon>
        <taxon>Propionibacteriales</taxon>
        <taxon>Nocardioidaceae</taxon>
        <taxon>Nocardioides</taxon>
    </lineage>
</organism>
<keyword evidence="2 6" id="KW-0479">Metal-binding</keyword>
<comment type="similarity">
    <text evidence="1 6">Belongs to the zinc-containing alcohol dehydrogenase family.</text>
</comment>
<dbReference type="InterPro" id="IPR002328">
    <property type="entry name" value="ADH_Zn_CS"/>
</dbReference>
<dbReference type="PANTHER" id="PTHR43880:SF12">
    <property type="entry name" value="ALCOHOL DEHYDROGENASE CLASS-3"/>
    <property type="match status" value="1"/>
</dbReference>
<dbReference type="Gene3D" id="3.40.50.720">
    <property type="entry name" value="NAD(P)-binding Rossmann-like Domain"/>
    <property type="match status" value="1"/>
</dbReference>
<sequence>MRTTVAVVNGPGQDFLFEEVDVDGPRADEVVVRIIASGICHTDLSLREQLPAEMFPRVFGHEGAGVVEEVGAEVTGIEVGDHVVLSIASCRSCDACRSGAVGYCDQAMMLNYMGFRMDGSTSYSRASGPVFGHFLGQSSLARHSVVHHSSVVVVDKDLDLTKVAPFGCGFQTGAGAILNVARPGPGDSVVVYGVGAVGLAAIAAARASDVETVIAVDLQPSRLEVAEKLGAIGVNPGELGEVSVVDKIKEITGGGAAYGVETTAVPAVIKQAAQALRVRGTLVVLGLDMNHAEFAIDAIDILQNGKIVRGSIEGDSDPLEMVPRMLRLHAEGKFPVTDLVTTYPFTEIDAAVADVLAGKVVKPVLVW</sequence>
<keyword evidence="3 6" id="KW-0862">Zinc</keyword>
<comment type="cofactor">
    <cofactor evidence="6">
        <name>Zn(2+)</name>
        <dbReference type="ChEBI" id="CHEBI:29105"/>
    </cofactor>
</comment>
<evidence type="ECO:0000313" key="9">
    <source>
        <dbReference type="Proteomes" id="UP001595956"/>
    </source>
</evidence>
<gene>
    <name evidence="8" type="ORF">ACFPKY_11785</name>
</gene>
<protein>
    <submittedName>
        <fullName evidence="8">NAD(P)-dependent alcohol dehydrogenase</fullName>
    </submittedName>
</protein>
<dbReference type="Gene3D" id="3.90.180.10">
    <property type="entry name" value="Medium-chain alcohol dehydrogenases, catalytic domain"/>
    <property type="match status" value="1"/>
</dbReference>
<dbReference type="EMBL" id="JBHSMD010000004">
    <property type="protein sequence ID" value="MFC5493786.1"/>
    <property type="molecule type" value="Genomic_DNA"/>
</dbReference>
<dbReference type="InterPro" id="IPR020843">
    <property type="entry name" value="ER"/>
</dbReference>
<evidence type="ECO:0000313" key="8">
    <source>
        <dbReference type="EMBL" id="MFC5493786.1"/>
    </source>
</evidence>
<accession>A0ABW0MZR7</accession>
<evidence type="ECO:0000256" key="3">
    <source>
        <dbReference type="ARBA" id="ARBA00022833"/>
    </source>
</evidence>
<dbReference type="Pfam" id="PF08240">
    <property type="entry name" value="ADH_N"/>
    <property type="match status" value="1"/>
</dbReference>
<evidence type="ECO:0000256" key="5">
    <source>
        <dbReference type="ARBA" id="ARBA00023027"/>
    </source>
</evidence>
<name>A0ABW0MZR7_9ACTN</name>
<evidence type="ECO:0000256" key="6">
    <source>
        <dbReference type="RuleBase" id="RU361277"/>
    </source>
</evidence>
<evidence type="ECO:0000256" key="2">
    <source>
        <dbReference type="ARBA" id="ARBA00022723"/>
    </source>
</evidence>
<dbReference type="InterPro" id="IPR011032">
    <property type="entry name" value="GroES-like_sf"/>
</dbReference>
<proteinExistence type="inferred from homology"/>
<dbReference type="SMART" id="SM00829">
    <property type="entry name" value="PKS_ER"/>
    <property type="match status" value="1"/>
</dbReference>
<dbReference type="InterPro" id="IPR013149">
    <property type="entry name" value="ADH-like_C"/>
</dbReference>